<dbReference type="InterPro" id="IPR008969">
    <property type="entry name" value="CarboxyPept-like_regulatory"/>
</dbReference>
<evidence type="ECO:0000313" key="10">
    <source>
        <dbReference type="Proteomes" id="UP000184406"/>
    </source>
</evidence>
<comment type="similarity">
    <text evidence="7">Belongs to the TonB-dependent receptor family.</text>
</comment>
<evidence type="ECO:0000256" key="6">
    <source>
        <dbReference type="ARBA" id="ARBA00023237"/>
    </source>
</evidence>
<proteinExistence type="inferred from homology"/>
<feature type="domain" description="TonB-dependent receptor plug" evidence="8">
    <location>
        <begin position="139"/>
        <end position="262"/>
    </location>
</feature>
<protein>
    <submittedName>
        <fullName evidence="9">TonB-linked outer membrane protein, SusC/RagA family</fullName>
    </submittedName>
</protein>
<keyword evidence="2 7" id="KW-0813">Transport</keyword>
<dbReference type="InterPro" id="IPR012910">
    <property type="entry name" value="Plug_dom"/>
</dbReference>
<organism evidence="9 10">
    <name type="scientific">Arenibacter palladensis</name>
    <dbReference type="NCBI Taxonomy" id="237373"/>
    <lineage>
        <taxon>Bacteria</taxon>
        <taxon>Pseudomonadati</taxon>
        <taxon>Bacteroidota</taxon>
        <taxon>Flavobacteriia</taxon>
        <taxon>Flavobacteriales</taxon>
        <taxon>Flavobacteriaceae</taxon>
        <taxon>Arenibacter</taxon>
    </lineage>
</organism>
<dbReference type="InterPro" id="IPR023997">
    <property type="entry name" value="TonB-dep_OMP_SusC/RagA_CS"/>
</dbReference>
<dbReference type="NCBIfam" id="TIGR04056">
    <property type="entry name" value="OMP_RagA_SusC"/>
    <property type="match status" value="1"/>
</dbReference>
<dbReference type="OrthoDB" id="9768177at2"/>
<keyword evidence="3 7" id="KW-1134">Transmembrane beta strand</keyword>
<keyword evidence="5 7" id="KW-0472">Membrane</keyword>
<dbReference type="Proteomes" id="UP000184406">
    <property type="component" value="Unassembled WGS sequence"/>
</dbReference>
<gene>
    <name evidence="9" type="ORF">SAMN03080594_102362</name>
</gene>
<dbReference type="PROSITE" id="PS52016">
    <property type="entry name" value="TONB_DEPENDENT_REC_3"/>
    <property type="match status" value="1"/>
</dbReference>
<evidence type="ECO:0000259" key="8">
    <source>
        <dbReference type="Pfam" id="PF07715"/>
    </source>
</evidence>
<dbReference type="SUPFAM" id="SSF49464">
    <property type="entry name" value="Carboxypeptidase regulatory domain-like"/>
    <property type="match status" value="1"/>
</dbReference>
<dbReference type="GO" id="GO:0009279">
    <property type="term" value="C:cell outer membrane"/>
    <property type="evidence" value="ECO:0007669"/>
    <property type="project" value="UniProtKB-SubCell"/>
</dbReference>
<keyword evidence="4 7" id="KW-0812">Transmembrane</keyword>
<sequence length="1009" mass="113207">MKNNLEYKGMLRLCLLFICFFVPPPYFAHFPHGHCSKIFSNLHTQQQYQISGTVTDNYGPMSGVHVLIKGTNTGTFTNPQGEYFLLVNKNDILVFSYLGYHSRELPIMGRTSMDVQMQSEVTELQEVEINAGYYTVKEKERTGSISRVTAKEIELQPIVSPLEALQGRMAGVEVEQGVGITGLAPTIRIRGTNSLRNDGNYPLYIVDGIPLNSTPLQSGGSLTVSTGIDPLNTLNHANIESIEVLKDADATAIYGSRGANGVILISTKKGYDKQGETSLDLSLYSGISEVSNKVKLLNTEEYLAIRRKAIENDGFTPEDVYAPELTLWDQNRYTDWQETLFGGTASMTDVNMAVSGDNGYTSYRIGGSFRAQGSVFPGDFDYKRTTANINLNHRSKDNRFKLDFSANYGVDKNRIFNGSNFINYALTAPPNAPPIYKEDGSLNWENWVVDNPLAVLEQPQDIRANNLLANMALSYTIIQGLDLKVNLGYSKLDSEDMIRYYRERYNPERWDKIDLGTAQSATNRLSWIVEPQLMYQRHWGKLGMDALIGTTFQDNRNSHLNVSSTGYANKSLMGNLSAANEVRVLGDDNTEYRYGALFGRLGLNWAGKYFLNLTGRRDGSSRFGPDRRFSNFWALGGAWIFREKRGVQENVPFWSFGKLRGSYGTTGSDQIPDYGFLDAYEATDGVGGLYPTQLYNPDYSWEVNKKLEASLQLGFINDRINLELNWYRNRSSNQLVGFPLPFITGFGSVQANLPALVQNSGWEVQTETVNIRTKDFSWRTSINVTFPDNKLLEFDNIGQTSYDNQYKVGYPLNISMVYQYDGIDPETGLYRVVDINEDGRYNSEDRQVIINRGRRYYGGLGNHLQYKGLSLRFLFEYIDQDNLRNVFGAPSPGRYGNGPVDFLNTWQESGDNAHIQKLSQSSAARTAFSRAASSSYGMEDAAFLRLKNVSLSYNLPKAVLQQINISAMSVYVRAQNLLTFTPYQGLDPQGGRSSVPPLRTITCGIQLNL</sequence>
<dbReference type="InterPro" id="IPR037066">
    <property type="entry name" value="Plug_dom_sf"/>
</dbReference>
<dbReference type="NCBIfam" id="TIGR04057">
    <property type="entry name" value="SusC_RagA_signa"/>
    <property type="match status" value="1"/>
</dbReference>
<dbReference type="SUPFAM" id="SSF56935">
    <property type="entry name" value="Porins"/>
    <property type="match status" value="1"/>
</dbReference>
<name>A0A1M4Y9F5_9FLAO</name>
<dbReference type="Gene3D" id="2.40.170.20">
    <property type="entry name" value="TonB-dependent receptor, beta-barrel domain"/>
    <property type="match status" value="1"/>
</dbReference>
<dbReference type="InterPro" id="IPR036942">
    <property type="entry name" value="Beta-barrel_TonB_sf"/>
</dbReference>
<dbReference type="InterPro" id="IPR023996">
    <property type="entry name" value="TonB-dep_OMP_SusC/RagA"/>
</dbReference>
<dbReference type="Pfam" id="PF13715">
    <property type="entry name" value="CarbopepD_reg_2"/>
    <property type="match status" value="1"/>
</dbReference>
<evidence type="ECO:0000256" key="3">
    <source>
        <dbReference type="ARBA" id="ARBA00022452"/>
    </source>
</evidence>
<evidence type="ECO:0000256" key="4">
    <source>
        <dbReference type="ARBA" id="ARBA00022692"/>
    </source>
</evidence>
<evidence type="ECO:0000256" key="2">
    <source>
        <dbReference type="ARBA" id="ARBA00022448"/>
    </source>
</evidence>
<keyword evidence="6 7" id="KW-0998">Cell outer membrane</keyword>
<keyword evidence="10" id="KW-1185">Reference proteome</keyword>
<evidence type="ECO:0000256" key="7">
    <source>
        <dbReference type="PROSITE-ProRule" id="PRU01360"/>
    </source>
</evidence>
<reference evidence="10" key="1">
    <citation type="submission" date="2016-11" db="EMBL/GenBank/DDBJ databases">
        <authorList>
            <person name="Varghese N."/>
            <person name="Submissions S."/>
        </authorList>
    </citation>
    <scope>NUCLEOTIDE SEQUENCE [LARGE SCALE GENOMIC DNA]</scope>
    <source>
        <strain evidence="10">DSM 17539</strain>
    </source>
</reference>
<dbReference type="AlphaFoldDB" id="A0A1M4Y9F5"/>
<evidence type="ECO:0000256" key="1">
    <source>
        <dbReference type="ARBA" id="ARBA00004571"/>
    </source>
</evidence>
<evidence type="ECO:0000313" key="9">
    <source>
        <dbReference type="EMBL" id="SHF02216.1"/>
    </source>
</evidence>
<dbReference type="EMBL" id="FQUX01000002">
    <property type="protein sequence ID" value="SHF02216.1"/>
    <property type="molecule type" value="Genomic_DNA"/>
</dbReference>
<dbReference type="RefSeq" id="WP_072861199.1">
    <property type="nucleotide sequence ID" value="NZ_FQUX01000002.1"/>
</dbReference>
<evidence type="ECO:0000256" key="5">
    <source>
        <dbReference type="ARBA" id="ARBA00023136"/>
    </source>
</evidence>
<dbReference type="Gene3D" id="2.170.130.10">
    <property type="entry name" value="TonB-dependent receptor, plug domain"/>
    <property type="match status" value="1"/>
</dbReference>
<accession>A0A1M4Y9F5</accession>
<dbReference type="InterPro" id="IPR039426">
    <property type="entry name" value="TonB-dep_rcpt-like"/>
</dbReference>
<comment type="subcellular location">
    <subcellularLocation>
        <location evidence="1 7">Cell outer membrane</location>
        <topology evidence="1 7">Multi-pass membrane protein</topology>
    </subcellularLocation>
</comment>
<dbReference type="Pfam" id="PF07715">
    <property type="entry name" value="Plug"/>
    <property type="match status" value="1"/>
</dbReference>